<accession>A0A235BWM4</accession>
<dbReference type="GO" id="GO:0008173">
    <property type="term" value="F:RNA methyltransferase activity"/>
    <property type="evidence" value="ECO:0007669"/>
    <property type="project" value="InterPro"/>
</dbReference>
<dbReference type="EMBL" id="NOZP01000046">
    <property type="protein sequence ID" value="OYD16539.1"/>
    <property type="molecule type" value="Genomic_DNA"/>
</dbReference>
<gene>
    <name evidence="6" type="ORF">CH330_02595</name>
</gene>
<keyword evidence="3" id="KW-0479">Metal-binding</keyword>
<dbReference type="CDD" id="cd18097">
    <property type="entry name" value="SpoU-like"/>
    <property type="match status" value="1"/>
</dbReference>
<dbReference type="GO" id="GO:0003723">
    <property type="term" value="F:RNA binding"/>
    <property type="evidence" value="ECO:0007669"/>
    <property type="project" value="InterPro"/>
</dbReference>
<evidence type="ECO:0000313" key="7">
    <source>
        <dbReference type="Proteomes" id="UP000215559"/>
    </source>
</evidence>
<dbReference type="SMART" id="SM01007">
    <property type="entry name" value="Aldolase_II"/>
    <property type="match status" value="1"/>
</dbReference>
<dbReference type="Gene3D" id="3.40.1280.10">
    <property type="match status" value="1"/>
</dbReference>
<organism evidence="6 7">
    <name type="scientific">candidate division WOR-3 bacterium JGI_Cruoil_03_51_56</name>
    <dbReference type="NCBI Taxonomy" id="1973747"/>
    <lineage>
        <taxon>Bacteria</taxon>
        <taxon>Bacteria division WOR-3</taxon>
    </lineage>
</organism>
<sequence>MDLLTEVATPYLAEIAAVAEELDRKGWAEANAGNLSFRLNDIPLFPGKETRLSDSFPQFSQTSLLITAAGVRMRDLARNPLSGLCLVRFNNDGTAFRTLGNPVPTSELPAHIAAHSTLMRKQPCHPALVHTHPTALIALTLLQPEPESLLSLLGRSHSEMALFRDKLTMLPFLEPGSENLAKTTGKALEKYSGIIWPRHGMVASGTDFNAALDLIQICDKAAEIALLSKGKPMQKGRSLKGWNAPDGIETFYEVRSQDSHLPPEEFARLPRRPVHIILDNLRSAFNVGSIFRLADAARIAEIIPCGYTAYPPNHKLEQTALKTTDSVPWCRFQETTQALKELKKRNIQLVAVETAEGAIPFHRFDYHFPVAVIFGNERLGISQSVLRLCDGIIDIPVYGYKNSINVAAAAGIVLYHLLRTGKWLDR</sequence>
<dbReference type="InterPro" id="IPR001303">
    <property type="entry name" value="Aldolase_II/adducin_N"/>
</dbReference>
<dbReference type="SUPFAM" id="SSF53639">
    <property type="entry name" value="AraD/HMP-PK domain-like"/>
    <property type="match status" value="1"/>
</dbReference>
<dbReference type="GO" id="GO:0019323">
    <property type="term" value="P:pentose catabolic process"/>
    <property type="evidence" value="ECO:0007669"/>
    <property type="project" value="TreeGrafter"/>
</dbReference>
<evidence type="ECO:0000256" key="1">
    <source>
        <dbReference type="ARBA" id="ARBA00022603"/>
    </source>
</evidence>
<reference evidence="6 7" key="1">
    <citation type="submission" date="2017-07" db="EMBL/GenBank/DDBJ databases">
        <title>Recovery of genomes from metagenomes via a dereplication, aggregation, and scoring strategy.</title>
        <authorList>
            <person name="Sieber C.M."/>
            <person name="Probst A.J."/>
            <person name="Sharrar A."/>
            <person name="Thomas B.C."/>
            <person name="Hess M."/>
            <person name="Tringe S.G."/>
            <person name="Banfield J.F."/>
        </authorList>
    </citation>
    <scope>NUCLEOTIDE SEQUENCE [LARGE SCALE GENOMIC DNA]</scope>
    <source>
        <strain evidence="6">JGI_Cruoil_03_51_56</strain>
    </source>
</reference>
<evidence type="ECO:0000256" key="3">
    <source>
        <dbReference type="ARBA" id="ARBA00022723"/>
    </source>
</evidence>
<dbReference type="Pfam" id="PF00588">
    <property type="entry name" value="SpoU_methylase"/>
    <property type="match status" value="1"/>
</dbReference>
<dbReference type="PANTHER" id="PTHR22789:SF0">
    <property type="entry name" value="3-OXO-TETRONATE 4-PHOSPHATE DECARBOXYLASE-RELATED"/>
    <property type="match status" value="1"/>
</dbReference>
<dbReference type="InterPro" id="IPR036409">
    <property type="entry name" value="Aldolase_II/adducin_N_sf"/>
</dbReference>
<dbReference type="GO" id="GO:0032259">
    <property type="term" value="P:methylation"/>
    <property type="evidence" value="ECO:0007669"/>
    <property type="project" value="UniProtKB-KW"/>
</dbReference>
<dbReference type="InterPro" id="IPR050197">
    <property type="entry name" value="Aldolase_class_II_sugar_metab"/>
</dbReference>
<dbReference type="PANTHER" id="PTHR22789">
    <property type="entry name" value="FUCULOSE PHOSPHATE ALDOLASE"/>
    <property type="match status" value="1"/>
</dbReference>
<feature type="domain" description="Class II aldolase/adducin N-terminal" evidence="5">
    <location>
        <begin position="13"/>
        <end position="226"/>
    </location>
</feature>
<keyword evidence="2" id="KW-0808">Transferase</keyword>
<protein>
    <recommendedName>
        <fullName evidence="5">Class II aldolase/adducin N-terminal domain-containing protein</fullName>
    </recommendedName>
</protein>
<dbReference type="SUPFAM" id="SSF75217">
    <property type="entry name" value="alpha/beta knot"/>
    <property type="match status" value="1"/>
</dbReference>
<dbReference type="GO" id="GO:0046872">
    <property type="term" value="F:metal ion binding"/>
    <property type="evidence" value="ECO:0007669"/>
    <property type="project" value="UniProtKB-KW"/>
</dbReference>
<proteinExistence type="predicted"/>
<dbReference type="AlphaFoldDB" id="A0A235BWM4"/>
<dbReference type="GO" id="GO:0016832">
    <property type="term" value="F:aldehyde-lyase activity"/>
    <property type="evidence" value="ECO:0007669"/>
    <property type="project" value="TreeGrafter"/>
</dbReference>
<keyword evidence="4" id="KW-0456">Lyase</keyword>
<dbReference type="InterPro" id="IPR001537">
    <property type="entry name" value="SpoU_MeTrfase"/>
</dbReference>
<dbReference type="Pfam" id="PF00596">
    <property type="entry name" value="Aldolase_II"/>
    <property type="match status" value="1"/>
</dbReference>
<evidence type="ECO:0000256" key="2">
    <source>
        <dbReference type="ARBA" id="ARBA00022679"/>
    </source>
</evidence>
<dbReference type="GO" id="GO:0005829">
    <property type="term" value="C:cytosol"/>
    <property type="evidence" value="ECO:0007669"/>
    <property type="project" value="TreeGrafter"/>
</dbReference>
<dbReference type="InterPro" id="IPR029028">
    <property type="entry name" value="Alpha/beta_knot_MTases"/>
</dbReference>
<dbReference type="GO" id="GO:0006396">
    <property type="term" value="P:RNA processing"/>
    <property type="evidence" value="ECO:0007669"/>
    <property type="project" value="InterPro"/>
</dbReference>
<dbReference type="Proteomes" id="UP000215559">
    <property type="component" value="Unassembled WGS sequence"/>
</dbReference>
<dbReference type="InterPro" id="IPR029026">
    <property type="entry name" value="tRNA_m1G_MTases_N"/>
</dbReference>
<name>A0A235BWM4_UNCW3</name>
<comment type="caution">
    <text evidence="6">The sequence shown here is derived from an EMBL/GenBank/DDBJ whole genome shotgun (WGS) entry which is preliminary data.</text>
</comment>
<evidence type="ECO:0000259" key="5">
    <source>
        <dbReference type="SMART" id="SM01007"/>
    </source>
</evidence>
<keyword evidence="1" id="KW-0489">Methyltransferase</keyword>
<evidence type="ECO:0000256" key="4">
    <source>
        <dbReference type="ARBA" id="ARBA00023239"/>
    </source>
</evidence>
<dbReference type="Gene3D" id="3.40.225.10">
    <property type="entry name" value="Class II aldolase/adducin N-terminal domain"/>
    <property type="match status" value="1"/>
</dbReference>
<evidence type="ECO:0000313" key="6">
    <source>
        <dbReference type="EMBL" id="OYD16539.1"/>
    </source>
</evidence>